<sequence>SAFVRNRLLDEVYLPLIGGNLAKQMGAAGDEKRTDNSGLLLLISPPGYGKTTLMEYVADRLGLALVKVNGPALGHSVTSLDPAQAPDATARQEVEKINFALEAGSNTLLYLDDIQHTSPELLQKFISLCDAQRRVEGVWNGRTRTYDLRGKRFAVCMAGNPYTESGGVFRIPDMLANRADVWNLGDVLSGKDDVFALSFVENALTSNPVLAPLAARERSDLDLLIRLAQGEPGARADRLSHPYAPAELERVLAVLRHLLTARRTVLAVNTAYIASAARTDVSRTEPPFQLQGSYRNMNKIAERIAPVMNDAELTAVIDDHYAGEAQTLTTGAEANLLKLAELRGTLTDEQAARWEAIKTSYVRTQALGGSDEDPRVRALAALGLVADRIAAVETALLRMTEPPAGRHRGDSGR</sequence>
<dbReference type="Gene3D" id="3.40.50.300">
    <property type="entry name" value="P-loop containing nucleotide triphosphate hydrolases"/>
    <property type="match status" value="1"/>
</dbReference>
<evidence type="ECO:0000313" key="3">
    <source>
        <dbReference type="Proteomes" id="UP000037020"/>
    </source>
</evidence>
<dbReference type="EMBL" id="LGUT01001763">
    <property type="protein sequence ID" value="KOG88271.1"/>
    <property type="molecule type" value="Genomic_DNA"/>
</dbReference>
<feature type="non-terminal residue" evidence="2">
    <location>
        <position position="1"/>
    </location>
</feature>
<feature type="domain" description="ATPase AAA-type core" evidence="1">
    <location>
        <begin position="40"/>
        <end position="119"/>
    </location>
</feature>
<proteinExistence type="predicted"/>
<keyword evidence="3" id="KW-1185">Reference proteome</keyword>
<protein>
    <submittedName>
        <fullName evidence="2">DNA repair ATPase</fullName>
    </submittedName>
</protein>
<dbReference type="Pfam" id="PF00004">
    <property type="entry name" value="AAA"/>
    <property type="match status" value="1"/>
</dbReference>
<dbReference type="InterPro" id="IPR003959">
    <property type="entry name" value="ATPase_AAA_core"/>
</dbReference>
<accession>A0ABR5J552</accession>
<dbReference type="Proteomes" id="UP000037020">
    <property type="component" value="Unassembled WGS sequence"/>
</dbReference>
<organism evidence="2 3">
    <name type="scientific">Streptomyces varsoviensis</name>
    <dbReference type="NCBI Taxonomy" id="67373"/>
    <lineage>
        <taxon>Bacteria</taxon>
        <taxon>Bacillati</taxon>
        <taxon>Actinomycetota</taxon>
        <taxon>Actinomycetes</taxon>
        <taxon>Kitasatosporales</taxon>
        <taxon>Streptomycetaceae</taxon>
        <taxon>Streptomyces</taxon>
    </lineage>
</organism>
<comment type="caution">
    <text evidence="2">The sequence shown here is derived from an EMBL/GenBank/DDBJ whole genome shotgun (WGS) entry which is preliminary data.</text>
</comment>
<evidence type="ECO:0000313" key="2">
    <source>
        <dbReference type="EMBL" id="KOG88271.1"/>
    </source>
</evidence>
<dbReference type="SUPFAM" id="SSF52540">
    <property type="entry name" value="P-loop containing nucleoside triphosphate hydrolases"/>
    <property type="match status" value="1"/>
</dbReference>
<dbReference type="InterPro" id="IPR027417">
    <property type="entry name" value="P-loop_NTPase"/>
</dbReference>
<reference evidence="2 3" key="1">
    <citation type="submission" date="2015-07" db="EMBL/GenBank/DDBJ databases">
        <authorList>
            <person name="Ju K.-S."/>
            <person name="Doroghazi J.R."/>
            <person name="Metcalf W.W."/>
        </authorList>
    </citation>
    <scope>NUCLEOTIDE SEQUENCE [LARGE SCALE GENOMIC DNA]</scope>
    <source>
        <strain evidence="2 3">NRRL B-3589</strain>
    </source>
</reference>
<name>A0ABR5J552_9ACTN</name>
<evidence type="ECO:0000259" key="1">
    <source>
        <dbReference type="Pfam" id="PF00004"/>
    </source>
</evidence>
<gene>
    <name evidence="2" type="ORF">ADK38_20720</name>
</gene>